<dbReference type="RefSeq" id="WP_099438092.1">
    <property type="nucleotide sequence ID" value="NZ_CP024091.1"/>
</dbReference>
<dbReference type="InterPro" id="IPR013783">
    <property type="entry name" value="Ig-like_fold"/>
</dbReference>
<feature type="domain" description="Outer membrane protein beta-barrel" evidence="5">
    <location>
        <begin position="380"/>
        <end position="787"/>
    </location>
</feature>
<dbReference type="EMBL" id="CP024091">
    <property type="protein sequence ID" value="ATP56150.1"/>
    <property type="molecule type" value="Genomic_DNA"/>
</dbReference>
<evidence type="ECO:0000313" key="7">
    <source>
        <dbReference type="Proteomes" id="UP000223749"/>
    </source>
</evidence>
<keyword evidence="4" id="KW-0732">Signal</keyword>
<sequence>MKTYIIFFLASLISLTALAQVNPSIISSTVKDSKNEAIGGATVRLLKATDTAVINTRTTDVDGKFQFNNIAKGSYLLKITAVGMKEFNSSPLHVEENKGIILPVIVLLPAKSTELAEVVIKAKRPLIQMEIDKTVVNVDAMISSASSNTLEVLEKTPGIVINSNGDITLNGRSGIMVLIDGRSTYMSGRDLSLYLKSLPGSLLDKIELMENPPARYDASGNAIINIKLKKSRIGGFIGSFSTGYSKGEYGRNNTSMNLNYNYKKINLFGSLGYSHEKNYSYDNITRSFFDSSNKPTSTVGLINNQEFKSNGLNANAGLDYAATPNTTYGLQLNINDNKNNDLFNYNSDNYSAGQLDNIGEGNTIGDNKRTNIGSNLNFLHKFGTTGKELSADINYLNYRSTGNQSLVNSLYQPDGEPISNSKFFYDLPSTINIYTAKADYVQTMKNNARFEAGFKSSLVYNDNKSDYYNITDQGPVIDNGQSNHFKFRENINSAYVNATKGWKHLSIQLGLRLENTRSKGEQLGNAAVQGSSFNKNYTQLFPSIFFNYKLDTVGTNTLNFSISKRINRPNYQYLNPFVMFKDKYSYSSGNPELTPQYQMRYELKYQHKQWLRMGLSYNRFTDVIFQTTRVVDDVFIRKPENVAFGYMMILNTSITATPSEWWTLYFEPQLSKMGLDGTAYGEKLNPSTYVARIGVYNRFQLKKGWNAELDSYYASRDLNGQTYTAGRYRVNAAIQKKIWKDKASIRFNMDDIFHSWVARERSVALAQAYSYQIGETDTQRFGISFTWSFGKDTFTRKSKHRNNALDEEKSRM</sequence>
<comment type="subcellular location">
    <subcellularLocation>
        <location evidence="1">Cell outer membrane</location>
    </subcellularLocation>
</comment>
<dbReference type="Pfam" id="PF14905">
    <property type="entry name" value="OMP_b-brl_3"/>
    <property type="match status" value="1"/>
</dbReference>
<dbReference type="Pfam" id="PF13620">
    <property type="entry name" value="CarboxypepD_reg"/>
    <property type="match status" value="1"/>
</dbReference>
<dbReference type="Proteomes" id="UP000223749">
    <property type="component" value="Chromosome"/>
</dbReference>
<protein>
    <recommendedName>
        <fullName evidence="5">Outer membrane protein beta-barrel domain-containing protein</fullName>
    </recommendedName>
</protein>
<evidence type="ECO:0000256" key="4">
    <source>
        <dbReference type="SAM" id="SignalP"/>
    </source>
</evidence>
<dbReference type="Gene3D" id="2.170.130.10">
    <property type="entry name" value="TonB-dependent receptor, plug domain"/>
    <property type="match status" value="1"/>
</dbReference>
<feature type="signal peptide" evidence="4">
    <location>
        <begin position="1"/>
        <end position="19"/>
    </location>
</feature>
<dbReference type="InterPro" id="IPR036942">
    <property type="entry name" value="Beta-barrel_TonB_sf"/>
</dbReference>
<keyword evidence="2" id="KW-0472">Membrane</keyword>
<evidence type="ECO:0000259" key="5">
    <source>
        <dbReference type="Pfam" id="PF14905"/>
    </source>
</evidence>
<dbReference type="AlphaFoldDB" id="A0A2D1U3G6"/>
<dbReference type="InterPro" id="IPR037066">
    <property type="entry name" value="Plug_dom_sf"/>
</dbReference>
<proteinExistence type="predicted"/>
<evidence type="ECO:0000256" key="3">
    <source>
        <dbReference type="ARBA" id="ARBA00023237"/>
    </source>
</evidence>
<accession>A0A2D1U3G6</accession>
<dbReference type="Gene3D" id="2.60.40.10">
    <property type="entry name" value="Immunoglobulins"/>
    <property type="match status" value="1"/>
</dbReference>
<keyword evidence="3" id="KW-0998">Cell outer membrane</keyword>
<evidence type="ECO:0000256" key="1">
    <source>
        <dbReference type="ARBA" id="ARBA00004442"/>
    </source>
</evidence>
<dbReference type="KEGG" id="pgs:CPT03_06565"/>
<reference evidence="6 7" key="1">
    <citation type="submission" date="2017-10" db="EMBL/GenBank/DDBJ databases">
        <title>Whole genome of Pedobacter ginsengisoli T01R-27 isolated from tomato rhizosphere.</title>
        <authorList>
            <person name="Weon H.-Y."/>
            <person name="Lee S.A."/>
            <person name="Sang M.K."/>
            <person name="Song J."/>
        </authorList>
    </citation>
    <scope>NUCLEOTIDE SEQUENCE [LARGE SCALE GENOMIC DNA]</scope>
    <source>
        <strain evidence="6 7">T01R-27</strain>
    </source>
</reference>
<dbReference type="SUPFAM" id="SSF49478">
    <property type="entry name" value="Cna protein B-type domain"/>
    <property type="match status" value="1"/>
</dbReference>
<name>A0A2D1U3G6_9SPHI</name>
<keyword evidence="7" id="KW-1185">Reference proteome</keyword>
<dbReference type="SUPFAM" id="SSF56935">
    <property type="entry name" value="Porins"/>
    <property type="match status" value="1"/>
</dbReference>
<evidence type="ECO:0000313" key="6">
    <source>
        <dbReference type="EMBL" id="ATP56150.1"/>
    </source>
</evidence>
<organism evidence="6 7">
    <name type="scientific">Pedobacter ginsengisoli</name>
    <dbReference type="NCBI Taxonomy" id="363852"/>
    <lineage>
        <taxon>Bacteria</taxon>
        <taxon>Pseudomonadati</taxon>
        <taxon>Bacteroidota</taxon>
        <taxon>Sphingobacteriia</taxon>
        <taxon>Sphingobacteriales</taxon>
        <taxon>Sphingobacteriaceae</taxon>
        <taxon>Pedobacter</taxon>
    </lineage>
</organism>
<feature type="chain" id="PRO_5013622111" description="Outer membrane protein beta-barrel domain-containing protein" evidence="4">
    <location>
        <begin position="20"/>
        <end position="812"/>
    </location>
</feature>
<dbReference type="InterPro" id="IPR041700">
    <property type="entry name" value="OMP_b-brl_3"/>
</dbReference>
<gene>
    <name evidence="6" type="ORF">CPT03_06565</name>
</gene>
<dbReference type="Gene3D" id="2.40.170.20">
    <property type="entry name" value="TonB-dependent receptor, beta-barrel domain"/>
    <property type="match status" value="1"/>
</dbReference>
<dbReference type="OrthoDB" id="606851at2"/>
<evidence type="ECO:0000256" key="2">
    <source>
        <dbReference type="ARBA" id="ARBA00023136"/>
    </source>
</evidence>
<dbReference type="GO" id="GO:0009279">
    <property type="term" value="C:cell outer membrane"/>
    <property type="evidence" value="ECO:0007669"/>
    <property type="project" value="UniProtKB-SubCell"/>
</dbReference>